<dbReference type="AlphaFoldDB" id="A0A0E9UH37"/>
<dbReference type="EMBL" id="GBXM01043480">
    <property type="protein sequence ID" value="JAH65097.1"/>
    <property type="molecule type" value="Transcribed_RNA"/>
</dbReference>
<name>A0A0E9UH37_ANGAN</name>
<feature type="region of interest" description="Disordered" evidence="1">
    <location>
        <begin position="1"/>
        <end position="26"/>
    </location>
</feature>
<proteinExistence type="predicted"/>
<evidence type="ECO:0000256" key="1">
    <source>
        <dbReference type="SAM" id="MobiDB-lite"/>
    </source>
</evidence>
<accession>A0A0E9UH37</accession>
<protein>
    <submittedName>
        <fullName evidence="2">Uncharacterized protein</fullName>
    </submittedName>
</protein>
<sequence length="26" mass="3008">MMTKVRAVSRACSQRNQRTNKAQQSQ</sequence>
<feature type="compositionally biased region" description="Polar residues" evidence="1">
    <location>
        <begin position="11"/>
        <end position="26"/>
    </location>
</feature>
<organism evidence="2">
    <name type="scientific">Anguilla anguilla</name>
    <name type="common">European freshwater eel</name>
    <name type="synonym">Muraena anguilla</name>
    <dbReference type="NCBI Taxonomy" id="7936"/>
    <lineage>
        <taxon>Eukaryota</taxon>
        <taxon>Metazoa</taxon>
        <taxon>Chordata</taxon>
        <taxon>Craniata</taxon>
        <taxon>Vertebrata</taxon>
        <taxon>Euteleostomi</taxon>
        <taxon>Actinopterygii</taxon>
        <taxon>Neopterygii</taxon>
        <taxon>Teleostei</taxon>
        <taxon>Anguilliformes</taxon>
        <taxon>Anguillidae</taxon>
        <taxon>Anguilla</taxon>
    </lineage>
</organism>
<evidence type="ECO:0000313" key="2">
    <source>
        <dbReference type="EMBL" id="JAH65097.1"/>
    </source>
</evidence>
<reference evidence="2" key="2">
    <citation type="journal article" date="2015" name="Fish Shellfish Immunol.">
        <title>Early steps in the European eel (Anguilla anguilla)-Vibrio vulnificus interaction in the gills: Role of the RtxA13 toxin.</title>
        <authorList>
            <person name="Callol A."/>
            <person name="Pajuelo D."/>
            <person name="Ebbesson L."/>
            <person name="Teles M."/>
            <person name="MacKenzie S."/>
            <person name="Amaro C."/>
        </authorList>
    </citation>
    <scope>NUCLEOTIDE SEQUENCE</scope>
</reference>
<reference evidence="2" key="1">
    <citation type="submission" date="2014-11" db="EMBL/GenBank/DDBJ databases">
        <authorList>
            <person name="Amaro Gonzalez C."/>
        </authorList>
    </citation>
    <scope>NUCLEOTIDE SEQUENCE</scope>
</reference>